<evidence type="ECO:0000256" key="13">
    <source>
        <dbReference type="ARBA" id="ARBA00022989"/>
    </source>
</evidence>
<evidence type="ECO:0000313" key="37">
    <source>
        <dbReference type="Proteomes" id="UP000580250"/>
    </source>
</evidence>
<comment type="function">
    <text evidence="19">Broad spectrum monooxygenase that catalyzes the oxygenation of a wide variety of nitrogen- and sulfur-containing compounds including xenobiotics. Catalyzes the S-oxygenation of hypotaurine to produce taurine, an organic osmolyte involved in cell volume regulation as well as a variety of cytoprotective and developmental processes. In vitro, catalyzes the N-oxygenation of trimethylamine (TMA) to produce trimethylamine N-oxide (TMAO) and could therefore participate to the detoxification of this compound that is generated by the action of gut microbiota from dietary precursors such as choline, choline containing compounds, betaine or L-carnitine.</text>
</comment>
<evidence type="ECO:0000256" key="5">
    <source>
        <dbReference type="ARBA" id="ARBA00022481"/>
    </source>
</evidence>
<keyword evidence="6" id="KW-0597">Phosphoprotein</keyword>
<evidence type="ECO:0000256" key="11">
    <source>
        <dbReference type="ARBA" id="ARBA00022848"/>
    </source>
</evidence>
<comment type="catalytic activity">
    <reaction evidence="26">
        <text>hypotaurine + NADPH + O2 + H(+) = taurine + NADP(+) + H2O</text>
        <dbReference type="Rhea" id="RHEA:69819"/>
        <dbReference type="ChEBI" id="CHEBI:15377"/>
        <dbReference type="ChEBI" id="CHEBI:15378"/>
        <dbReference type="ChEBI" id="CHEBI:15379"/>
        <dbReference type="ChEBI" id="CHEBI:57783"/>
        <dbReference type="ChEBI" id="CHEBI:57853"/>
        <dbReference type="ChEBI" id="CHEBI:58349"/>
        <dbReference type="ChEBI" id="CHEBI:507393"/>
        <dbReference type="EC" id="1.14.13.8"/>
    </reaction>
    <physiologicalReaction direction="left-to-right" evidence="26">
        <dbReference type="Rhea" id="RHEA:69820"/>
    </physiologicalReaction>
</comment>
<evidence type="ECO:0000256" key="12">
    <source>
        <dbReference type="ARBA" id="ARBA00022857"/>
    </source>
</evidence>
<dbReference type="EC" id="1.-.-.-" evidence="34"/>
<comment type="catalytic activity">
    <reaction evidence="32">
        <text>octan-3-one + NADPH + O2 + H(+) = pentyl propanoate + NADP(+) + H2O</text>
        <dbReference type="Rhea" id="RHEA:54840"/>
        <dbReference type="ChEBI" id="CHEBI:15377"/>
        <dbReference type="ChEBI" id="CHEBI:15378"/>
        <dbReference type="ChEBI" id="CHEBI:15379"/>
        <dbReference type="ChEBI" id="CHEBI:57783"/>
        <dbReference type="ChEBI" id="CHEBI:58349"/>
        <dbReference type="ChEBI" id="CHEBI:80946"/>
        <dbReference type="ChEBI" id="CHEBI:87373"/>
    </reaction>
    <physiologicalReaction direction="left-to-right" evidence="32">
        <dbReference type="Rhea" id="RHEA:54841"/>
    </physiologicalReaction>
</comment>
<evidence type="ECO:0000256" key="3">
    <source>
        <dbReference type="ARBA" id="ARBA00004524"/>
    </source>
</evidence>
<feature type="transmembrane region" description="Helical" evidence="35">
    <location>
        <begin position="512"/>
        <end position="528"/>
    </location>
</feature>
<evidence type="ECO:0000256" key="22">
    <source>
        <dbReference type="ARBA" id="ARBA00047574"/>
    </source>
</evidence>
<comment type="caution">
    <text evidence="36">The sequence shown here is derived from an EMBL/GenBank/DDBJ whole genome shotgun (WGS) entry which is preliminary data.</text>
</comment>
<evidence type="ECO:0000256" key="18">
    <source>
        <dbReference type="ARBA" id="ARBA00045722"/>
    </source>
</evidence>
<evidence type="ECO:0000256" key="17">
    <source>
        <dbReference type="ARBA" id="ARBA00023136"/>
    </source>
</evidence>
<comment type="catalytic activity">
    <reaction evidence="25">
        <text>hexan-3-one + NADPH + O2 + H(+) = ethyl butanoate + NADP(+) + H2O</text>
        <dbReference type="Rhea" id="RHEA:54844"/>
        <dbReference type="ChEBI" id="CHEBI:15377"/>
        <dbReference type="ChEBI" id="CHEBI:15378"/>
        <dbReference type="ChEBI" id="CHEBI:15379"/>
        <dbReference type="ChEBI" id="CHEBI:57783"/>
        <dbReference type="ChEBI" id="CHEBI:58349"/>
        <dbReference type="ChEBI" id="CHEBI:88764"/>
        <dbReference type="ChEBI" id="CHEBI:89891"/>
    </reaction>
    <physiologicalReaction direction="left-to-right" evidence="25">
        <dbReference type="Rhea" id="RHEA:54845"/>
    </physiologicalReaction>
</comment>
<evidence type="ECO:0000256" key="9">
    <source>
        <dbReference type="ARBA" id="ARBA00022824"/>
    </source>
</evidence>
<dbReference type="PIRSF" id="PIRSF000332">
    <property type="entry name" value="FMO"/>
    <property type="match status" value="1"/>
</dbReference>
<dbReference type="GO" id="GO:0050661">
    <property type="term" value="F:NADP binding"/>
    <property type="evidence" value="ECO:0007669"/>
    <property type="project" value="InterPro"/>
</dbReference>
<protein>
    <recommendedName>
        <fullName evidence="34">Flavin-containing monooxygenase</fullName>
        <ecNumber evidence="34">1.-.-.-</ecNumber>
    </recommendedName>
</protein>
<dbReference type="GO" id="GO:0050660">
    <property type="term" value="F:flavin adenine dinucleotide binding"/>
    <property type="evidence" value="ECO:0007669"/>
    <property type="project" value="InterPro"/>
</dbReference>
<accession>A0A6V7UXB7</accession>
<comment type="cofactor">
    <cofactor evidence="1 33 34">
        <name>FAD</name>
        <dbReference type="ChEBI" id="CHEBI:57692"/>
    </cofactor>
</comment>
<keyword evidence="13 35" id="KW-1133">Transmembrane helix</keyword>
<proteinExistence type="inferred from homology"/>
<comment type="catalytic activity">
    <reaction evidence="21">
        <text>hexan-3-one + NADPH + O2 + H(+) = propyl propanoate + NADP(+) + H2O</text>
        <dbReference type="Rhea" id="RHEA:54848"/>
        <dbReference type="ChEBI" id="CHEBI:15377"/>
        <dbReference type="ChEBI" id="CHEBI:15378"/>
        <dbReference type="ChEBI" id="CHEBI:15379"/>
        <dbReference type="ChEBI" id="CHEBI:57783"/>
        <dbReference type="ChEBI" id="CHEBI:58349"/>
        <dbReference type="ChEBI" id="CHEBI:89828"/>
        <dbReference type="ChEBI" id="CHEBI:89891"/>
    </reaction>
    <physiologicalReaction direction="left-to-right" evidence="21">
        <dbReference type="Rhea" id="RHEA:54849"/>
    </physiologicalReaction>
</comment>
<comment type="catalytic activity">
    <reaction evidence="20">
        <text>hypotaurine + NADH + O2 + H(+) = taurine + NAD(+) + H2O</text>
        <dbReference type="Rhea" id="RHEA:74111"/>
        <dbReference type="ChEBI" id="CHEBI:15377"/>
        <dbReference type="ChEBI" id="CHEBI:15378"/>
        <dbReference type="ChEBI" id="CHEBI:15379"/>
        <dbReference type="ChEBI" id="CHEBI:57540"/>
        <dbReference type="ChEBI" id="CHEBI:57853"/>
        <dbReference type="ChEBI" id="CHEBI:57945"/>
        <dbReference type="ChEBI" id="CHEBI:507393"/>
        <dbReference type="EC" id="1.14.13.8"/>
    </reaction>
    <physiologicalReaction direction="left-to-right" evidence="20">
        <dbReference type="Rhea" id="RHEA:74112"/>
    </physiologicalReaction>
</comment>
<dbReference type="InterPro" id="IPR020946">
    <property type="entry name" value="Flavin_mOase-like"/>
</dbReference>
<dbReference type="PRINTS" id="PR01125">
    <property type="entry name" value="FMOXYGENASE5"/>
</dbReference>
<comment type="catalytic activity">
    <reaction evidence="30">
        <text>heptan-4-one + NADPH + O2 + H(+) = propyl butanoate + NADP(+) + H2O</text>
        <dbReference type="Rhea" id="RHEA:54852"/>
        <dbReference type="ChEBI" id="CHEBI:15377"/>
        <dbReference type="ChEBI" id="CHEBI:15378"/>
        <dbReference type="ChEBI" id="CHEBI:15379"/>
        <dbReference type="ChEBI" id="CHEBI:57783"/>
        <dbReference type="ChEBI" id="CHEBI:58349"/>
        <dbReference type="ChEBI" id="CHEBI:89484"/>
        <dbReference type="ChEBI" id="CHEBI:89719"/>
    </reaction>
    <physiologicalReaction direction="left-to-right" evidence="30">
        <dbReference type="Rhea" id="RHEA:54853"/>
    </physiologicalReaction>
</comment>
<dbReference type="SUPFAM" id="SSF51905">
    <property type="entry name" value="FAD/NAD(P)-binding domain"/>
    <property type="match status" value="2"/>
</dbReference>
<evidence type="ECO:0000256" key="25">
    <source>
        <dbReference type="ARBA" id="ARBA00047977"/>
    </source>
</evidence>
<evidence type="ECO:0000256" key="31">
    <source>
        <dbReference type="ARBA" id="ARBA00049443"/>
    </source>
</evidence>
<evidence type="ECO:0000256" key="14">
    <source>
        <dbReference type="ARBA" id="ARBA00023002"/>
    </source>
</evidence>
<dbReference type="Gene3D" id="3.50.50.60">
    <property type="entry name" value="FAD/NAD(P)-binding domain"/>
    <property type="match status" value="1"/>
</dbReference>
<keyword evidence="5" id="KW-0488">Methylation</keyword>
<evidence type="ECO:0000256" key="1">
    <source>
        <dbReference type="ARBA" id="ARBA00001974"/>
    </source>
</evidence>
<comment type="catalytic activity">
    <reaction evidence="22">
        <text>heptan-2-one + NADPH + O2 + H(+) = pentyl acetate + NADP(+) + H2O</text>
        <dbReference type="Rhea" id="RHEA:54836"/>
        <dbReference type="ChEBI" id="CHEBI:5672"/>
        <dbReference type="ChEBI" id="CHEBI:15377"/>
        <dbReference type="ChEBI" id="CHEBI:15378"/>
        <dbReference type="ChEBI" id="CHEBI:15379"/>
        <dbReference type="ChEBI" id="CHEBI:57783"/>
        <dbReference type="ChEBI" id="CHEBI:58349"/>
        <dbReference type="ChEBI" id="CHEBI:87362"/>
    </reaction>
    <physiologicalReaction direction="left-to-right" evidence="22">
        <dbReference type="Rhea" id="RHEA:54837"/>
    </physiologicalReaction>
</comment>
<dbReference type="GO" id="GO:0016174">
    <property type="term" value="F:NAD(P)H oxidase H2O2-forming activity"/>
    <property type="evidence" value="ECO:0007669"/>
    <property type="project" value="UniProtKB-EC"/>
</dbReference>
<dbReference type="PRINTS" id="PR00370">
    <property type="entry name" value="FMOXYGENASE"/>
</dbReference>
<dbReference type="Proteomes" id="UP000580250">
    <property type="component" value="Unassembled WGS sequence"/>
</dbReference>
<keyword evidence="16" id="KW-0443">Lipid metabolism</keyword>
<evidence type="ECO:0000256" key="30">
    <source>
        <dbReference type="ARBA" id="ARBA00048990"/>
    </source>
</evidence>
<evidence type="ECO:0000256" key="34">
    <source>
        <dbReference type="RuleBase" id="RU361177"/>
    </source>
</evidence>
<keyword evidence="7 33" id="KW-0285">Flavoprotein</keyword>
<evidence type="ECO:0000256" key="27">
    <source>
        <dbReference type="ARBA" id="ARBA00048088"/>
    </source>
</evidence>
<evidence type="ECO:0000256" key="23">
    <source>
        <dbReference type="ARBA" id="ARBA00047855"/>
    </source>
</evidence>
<comment type="catalytic activity">
    <reaction evidence="31">
        <text>N,N-dimethylaniline + NADPH + O2 + H(+) = N,N-dimethylaniline N-oxide + NADP(+) + H2O</text>
        <dbReference type="Rhea" id="RHEA:24468"/>
        <dbReference type="ChEBI" id="CHEBI:15377"/>
        <dbReference type="ChEBI" id="CHEBI:15378"/>
        <dbReference type="ChEBI" id="CHEBI:15379"/>
        <dbReference type="ChEBI" id="CHEBI:16269"/>
        <dbReference type="ChEBI" id="CHEBI:17735"/>
        <dbReference type="ChEBI" id="CHEBI:57783"/>
        <dbReference type="ChEBI" id="CHEBI:58349"/>
        <dbReference type="EC" id="1.14.13.8"/>
    </reaction>
    <physiologicalReaction direction="left-to-right" evidence="31">
        <dbReference type="Rhea" id="RHEA:24469"/>
    </physiologicalReaction>
</comment>
<keyword evidence="14 33" id="KW-0560">Oxidoreductase</keyword>
<evidence type="ECO:0000256" key="35">
    <source>
        <dbReference type="SAM" id="Phobius"/>
    </source>
</evidence>
<keyword evidence="8 35" id="KW-0812">Transmembrane</keyword>
<gene>
    <name evidence="36" type="ORF">MENT_LOCUS18014</name>
</gene>
<comment type="catalytic activity">
    <reaction evidence="27">
        <text>trimethylamine + NADPH + O2 = trimethylamine N-oxide + NADP(+) + H2O</text>
        <dbReference type="Rhea" id="RHEA:31979"/>
        <dbReference type="ChEBI" id="CHEBI:15377"/>
        <dbReference type="ChEBI" id="CHEBI:15379"/>
        <dbReference type="ChEBI" id="CHEBI:15724"/>
        <dbReference type="ChEBI" id="CHEBI:57783"/>
        <dbReference type="ChEBI" id="CHEBI:58349"/>
        <dbReference type="ChEBI" id="CHEBI:58389"/>
        <dbReference type="EC" id="1.14.13.148"/>
    </reaction>
    <physiologicalReaction direction="left-to-right" evidence="27">
        <dbReference type="Rhea" id="RHEA:31980"/>
    </physiologicalReaction>
</comment>
<dbReference type="EMBL" id="CAJEWN010000119">
    <property type="protein sequence ID" value="CAD2166668.1"/>
    <property type="molecule type" value="Genomic_DNA"/>
</dbReference>
<evidence type="ECO:0000256" key="28">
    <source>
        <dbReference type="ARBA" id="ARBA00048459"/>
    </source>
</evidence>
<keyword evidence="17 33" id="KW-0472">Membrane</keyword>
<dbReference type="AlphaFoldDB" id="A0A6V7UXB7"/>
<evidence type="ECO:0000313" key="36">
    <source>
        <dbReference type="EMBL" id="CAD2166668.1"/>
    </source>
</evidence>
<comment type="subcellular location">
    <subcellularLocation>
        <location evidence="2">Endoplasmic reticulum membrane</location>
        <topology evidence="2">Single-pass membrane protein</topology>
    </subcellularLocation>
    <subcellularLocation>
        <location evidence="3">Microsome membrane</location>
    </subcellularLocation>
</comment>
<evidence type="ECO:0000256" key="8">
    <source>
        <dbReference type="ARBA" id="ARBA00022692"/>
    </source>
</evidence>
<keyword evidence="12 33" id="KW-0521">NADP</keyword>
<evidence type="ECO:0000256" key="24">
    <source>
        <dbReference type="ARBA" id="ARBA00047864"/>
    </source>
</evidence>
<evidence type="ECO:0000256" key="33">
    <source>
        <dbReference type="PIRNR" id="PIRNR000332"/>
    </source>
</evidence>
<comment type="similarity">
    <text evidence="4 33 34">Belongs to the FMO family.</text>
</comment>
<dbReference type="InterPro" id="IPR000960">
    <property type="entry name" value="Flavin_mOase"/>
</dbReference>
<comment type="catalytic activity">
    <reaction evidence="28">
        <text>octan-3-one + NADPH + O2 + H(+) = ethyl hexanoate + NADP(+) + H2O</text>
        <dbReference type="Rhea" id="RHEA:54856"/>
        <dbReference type="ChEBI" id="CHEBI:15377"/>
        <dbReference type="ChEBI" id="CHEBI:15378"/>
        <dbReference type="ChEBI" id="CHEBI:15379"/>
        <dbReference type="ChEBI" id="CHEBI:57783"/>
        <dbReference type="ChEBI" id="CHEBI:58349"/>
        <dbReference type="ChEBI" id="CHEBI:80946"/>
        <dbReference type="ChEBI" id="CHEBI:86055"/>
    </reaction>
    <physiologicalReaction direction="left-to-right" evidence="28">
        <dbReference type="Rhea" id="RHEA:54857"/>
    </physiologicalReaction>
</comment>
<evidence type="ECO:0000256" key="16">
    <source>
        <dbReference type="ARBA" id="ARBA00023098"/>
    </source>
</evidence>
<evidence type="ECO:0000256" key="10">
    <source>
        <dbReference type="ARBA" id="ARBA00022827"/>
    </source>
</evidence>
<dbReference type="GO" id="GO:0006629">
    <property type="term" value="P:lipid metabolic process"/>
    <property type="evidence" value="ECO:0007669"/>
    <property type="project" value="UniProtKB-KW"/>
</dbReference>
<dbReference type="FunFam" id="3.50.50.60:FF:000159">
    <property type="entry name" value="Dimethylaniline monooxygenase [N-oxide-forming]"/>
    <property type="match status" value="1"/>
</dbReference>
<evidence type="ECO:0000256" key="7">
    <source>
        <dbReference type="ARBA" id="ARBA00022630"/>
    </source>
</evidence>
<comment type="catalytic activity">
    <reaction evidence="23">
        <text>sulcatone + NADPH + O2 + H(+) = 4-methylpent-3-en-1-yl acetate + NADP(+) + H2O</text>
        <dbReference type="Rhea" id="RHEA:54864"/>
        <dbReference type="ChEBI" id="CHEBI:15377"/>
        <dbReference type="ChEBI" id="CHEBI:15378"/>
        <dbReference type="ChEBI" id="CHEBI:15379"/>
        <dbReference type="ChEBI" id="CHEBI:16310"/>
        <dbReference type="ChEBI" id="CHEBI:57783"/>
        <dbReference type="ChEBI" id="CHEBI:58349"/>
        <dbReference type="ChEBI" id="CHEBI:138373"/>
    </reaction>
    <physiologicalReaction direction="left-to-right" evidence="23">
        <dbReference type="Rhea" id="RHEA:54865"/>
    </physiologicalReaction>
</comment>
<evidence type="ECO:0000256" key="4">
    <source>
        <dbReference type="ARBA" id="ARBA00009183"/>
    </source>
</evidence>
<evidence type="ECO:0000256" key="20">
    <source>
        <dbReference type="ARBA" id="ARBA00047338"/>
    </source>
</evidence>
<evidence type="ECO:0000256" key="29">
    <source>
        <dbReference type="ARBA" id="ARBA00048989"/>
    </source>
</evidence>
<dbReference type="InterPro" id="IPR002257">
    <property type="entry name" value="Flavin_mOase_5"/>
</dbReference>
<dbReference type="GO" id="GO:0034899">
    <property type="term" value="F:trimethylamine monooxygenase activity"/>
    <property type="evidence" value="ECO:0007669"/>
    <property type="project" value="UniProtKB-EC"/>
</dbReference>
<keyword evidence="11" id="KW-0492">Microsome</keyword>
<dbReference type="PANTHER" id="PTHR23023">
    <property type="entry name" value="DIMETHYLANILINE MONOOXYGENASE"/>
    <property type="match status" value="1"/>
</dbReference>
<name>A0A6V7UXB7_MELEN</name>
<evidence type="ECO:0000256" key="15">
    <source>
        <dbReference type="ARBA" id="ARBA00023033"/>
    </source>
</evidence>
<evidence type="ECO:0000256" key="6">
    <source>
        <dbReference type="ARBA" id="ARBA00022553"/>
    </source>
</evidence>
<keyword evidence="9 33" id="KW-0256">Endoplasmic reticulum</keyword>
<dbReference type="GO" id="GO:0005789">
    <property type="term" value="C:endoplasmic reticulum membrane"/>
    <property type="evidence" value="ECO:0007669"/>
    <property type="project" value="UniProtKB-SubCell"/>
</dbReference>
<sequence>MRVCVIGAGVSGLPSIKACLEQNLEVDCYEKTSSIGGLWNYRPNEDNVGANVMASTVVNTSKELMAYSDFPPPPEWPNFMHHSYVQKYLEMYAKHFDLIKHIHFNTEVIEVRRVEGDDQTSLTKWSVSLSNGITKIYSAVLICTGHHCEPRIPTEINGLTTFKGRILHSKHYHDYKGFENKRVMLVGIGNSSLDIAVELAGIAKNVVISTRRGTWLFNRITQKGLPYDVVYQSRFYDWLMRTVPWSIANDFHEWRMQQRTDHDLYGLRPPHRFFQQHPAVNDALTNLLASGRDDINYIDEYCVYTKDGRCYEMDVIILCTGYSFGFPFIKPPGLIPVTEDNQVDLYKLILPPSPAAKGLAVIGLVQPIGSVSPIAEMQARWVTSILAKGLNSLPGETKMREEIAYRRERMRRQYFESAKHTIQVQYLPYMDELAEQIGCKPSFALRLLFGPNVPYIYRLQGPNLWADARKAIEGVPYRVKTPLKQRFKNVKNKNTKKGLADNLFDYSMTKCLALYFTIIFGVGAWLFGNQTFSFILHSVAIIFVAFMGYIFYFDVSWL</sequence>
<evidence type="ECO:0000256" key="19">
    <source>
        <dbReference type="ARBA" id="ARBA00045957"/>
    </source>
</evidence>
<keyword evidence="15 33" id="KW-0503">Monooxygenase</keyword>
<evidence type="ECO:0000256" key="32">
    <source>
        <dbReference type="ARBA" id="ARBA00049475"/>
    </source>
</evidence>
<comment type="catalytic activity">
    <reaction evidence="29">
        <text>(2E)-geranial + NADPH + O2 + H(+) = (1E)-2,6-dimethylhepta-1,5-dien-1-yl formate + NADP(+) + H2O</text>
        <dbReference type="Rhea" id="RHEA:54860"/>
        <dbReference type="ChEBI" id="CHEBI:15377"/>
        <dbReference type="ChEBI" id="CHEBI:15378"/>
        <dbReference type="ChEBI" id="CHEBI:15379"/>
        <dbReference type="ChEBI" id="CHEBI:16980"/>
        <dbReference type="ChEBI" id="CHEBI:57783"/>
        <dbReference type="ChEBI" id="CHEBI:58349"/>
        <dbReference type="ChEBI" id="CHEBI:138375"/>
    </reaction>
    <physiologicalReaction direction="left-to-right" evidence="29">
        <dbReference type="Rhea" id="RHEA:54861"/>
    </physiologicalReaction>
</comment>
<comment type="catalytic activity">
    <reaction evidence="24">
        <text>NADPH + O2 + H(+) = H2O2 + NADP(+)</text>
        <dbReference type="Rhea" id="RHEA:11260"/>
        <dbReference type="ChEBI" id="CHEBI:15378"/>
        <dbReference type="ChEBI" id="CHEBI:15379"/>
        <dbReference type="ChEBI" id="CHEBI:16240"/>
        <dbReference type="ChEBI" id="CHEBI:57783"/>
        <dbReference type="ChEBI" id="CHEBI:58349"/>
        <dbReference type="EC" id="1.6.3.1"/>
    </reaction>
    <physiologicalReaction direction="left-to-right" evidence="24">
        <dbReference type="Rhea" id="RHEA:11261"/>
    </physiologicalReaction>
</comment>
<comment type="function">
    <text evidence="18">Acts as a Baeyer-Villiger monooxygenase on a broad range of substrates. Catalyzes the insertion of an oxygen atom into a carbon-carbon bond adjacent to a carbonyl, which converts ketones to esters. Active on diverse carbonyl compounds, whereas soft nucleophiles are mostly non- or poorly reactive. In contrast with other forms of FMO it is non- or poorly active on 'classical' substrates such as drugs, pesticides, and dietary components containing soft nucleophilic heteroatoms. Able to oxidize drug molecules bearing a carbonyl group on an aliphatic chain, such as nabumetone and pentoxifylline. Also, in the absence of substrates, shows slow but yet significant NADPH oxidase activity. Acts as a positive modulator of cholesterol biosynthesis as well as glucose homeostasis, promoting metabolic aging via pleiotropic effects.</text>
</comment>
<organism evidence="36 37">
    <name type="scientific">Meloidogyne enterolobii</name>
    <name type="common">Root-knot nematode worm</name>
    <name type="synonym">Meloidogyne mayaguensis</name>
    <dbReference type="NCBI Taxonomy" id="390850"/>
    <lineage>
        <taxon>Eukaryota</taxon>
        <taxon>Metazoa</taxon>
        <taxon>Ecdysozoa</taxon>
        <taxon>Nematoda</taxon>
        <taxon>Chromadorea</taxon>
        <taxon>Rhabditida</taxon>
        <taxon>Tylenchina</taxon>
        <taxon>Tylenchomorpha</taxon>
        <taxon>Tylenchoidea</taxon>
        <taxon>Meloidogynidae</taxon>
        <taxon>Meloidogyninae</taxon>
        <taxon>Meloidogyne</taxon>
    </lineage>
</organism>
<evidence type="ECO:0000256" key="21">
    <source>
        <dbReference type="ARBA" id="ARBA00047426"/>
    </source>
</evidence>
<feature type="transmembrane region" description="Helical" evidence="35">
    <location>
        <begin position="535"/>
        <end position="553"/>
    </location>
</feature>
<keyword evidence="10 33" id="KW-0274">FAD</keyword>
<dbReference type="OrthoDB" id="66881at2759"/>
<evidence type="ECO:0000256" key="2">
    <source>
        <dbReference type="ARBA" id="ARBA00004389"/>
    </source>
</evidence>
<reference evidence="36 37" key="1">
    <citation type="submission" date="2020-08" db="EMBL/GenBank/DDBJ databases">
        <authorList>
            <person name="Koutsovoulos G."/>
            <person name="Danchin GJ E."/>
        </authorList>
    </citation>
    <scope>NUCLEOTIDE SEQUENCE [LARGE SCALE GENOMIC DNA]</scope>
</reference>
<evidence type="ECO:0000256" key="26">
    <source>
        <dbReference type="ARBA" id="ARBA00048041"/>
    </source>
</evidence>
<dbReference type="Pfam" id="PF00743">
    <property type="entry name" value="FMO-like"/>
    <property type="match status" value="1"/>
</dbReference>
<dbReference type="InterPro" id="IPR036188">
    <property type="entry name" value="FAD/NAD-bd_sf"/>
</dbReference>
<dbReference type="InterPro" id="IPR050346">
    <property type="entry name" value="FMO-like"/>
</dbReference>
<dbReference type="GO" id="GO:0004499">
    <property type="term" value="F:N,N-dimethylaniline monooxygenase activity"/>
    <property type="evidence" value="ECO:0007669"/>
    <property type="project" value="UniProtKB-UniRule"/>
</dbReference>